<proteinExistence type="predicted"/>
<evidence type="ECO:0000313" key="2">
    <source>
        <dbReference type="Proteomes" id="UP000237441"/>
    </source>
</evidence>
<evidence type="ECO:0000313" key="1">
    <source>
        <dbReference type="EMBL" id="PQK18047.1"/>
    </source>
</evidence>
<protein>
    <submittedName>
        <fullName evidence="1">Uncharacterized protein</fullName>
    </submittedName>
</protein>
<dbReference type="Proteomes" id="UP000237441">
    <property type="component" value="Unassembled WGS sequence"/>
</dbReference>
<organism evidence="1 2">
    <name type="scientific">Beauveria bassiana</name>
    <name type="common">White muscardine disease fungus</name>
    <name type="synonym">Tritirachium shiotae</name>
    <dbReference type="NCBI Taxonomy" id="176275"/>
    <lineage>
        <taxon>Eukaryota</taxon>
        <taxon>Fungi</taxon>
        <taxon>Dikarya</taxon>
        <taxon>Ascomycota</taxon>
        <taxon>Pezizomycotina</taxon>
        <taxon>Sordariomycetes</taxon>
        <taxon>Hypocreomycetidae</taxon>
        <taxon>Hypocreales</taxon>
        <taxon>Cordycipitaceae</taxon>
        <taxon>Beauveria</taxon>
    </lineage>
</organism>
<dbReference type="EMBL" id="JRHA01000010">
    <property type="protein sequence ID" value="PQK18047.1"/>
    <property type="molecule type" value="Genomic_DNA"/>
</dbReference>
<accession>A0A2S7YPR0</accession>
<reference evidence="1 2" key="1">
    <citation type="submission" date="2016-07" db="EMBL/GenBank/DDBJ databases">
        <title>Comparative genomics of the entomopathogenic fungus Beauveria bassiana.</title>
        <authorList>
            <person name="Valero Jimenez C.A."/>
            <person name="Zwaan B.J."/>
            <person name="Van Kan J.A."/>
            <person name="Takken W."/>
            <person name="Debets A.J."/>
            <person name="Schoustra S.E."/>
            <person name="Koenraadt C.J."/>
        </authorList>
    </citation>
    <scope>NUCLEOTIDE SEQUENCE [LARGE SCALE GENOMIC DNA]</scope>
    <source>
        <strain evidence="1 2">ARSEF 8028</strain>
    </source>
</reference>
<name>A0A2S7YPR0_BEABA</name>
<comment type="caution">
    <text evidence="1">The sequence shown here is derived from an EMBL/GenBank/DDBJ whole genome shotgun (WGS) entry which is preliminary data.</text>
</comment>
<gene>
    <name evidence="1" type="ORF">BB8028_0010g00360</name>
</gene>
<dbReference type="AlphaFoldDB" id="A0A2S7YPR0"/>
<sequence length="87" mass="9780">MFCTNRSIATLSRQNTTPALAHLSLASVRNSRSRPNRHATSLIRKRVFVLLWSKRSACMVPILSPNPIRASRKCEAYENKPETNSLG</sequence>